<dbReference type="Proteomes" id="UP001152888">
    <property type="component" value="Unassembled WGS sequence"/>
</dbReference>
<organism evidence="1 2">
    <name type="scientific">Acanthoscelides obtectus</name>
    <name type="common">Bean weevil</name>
    <name type="synonym">Bruchus obtectus</name>
    <dbReference type="NCBI Taxonomy" id="200917"/>
    <lineage>
        <taxon>Eukaryota</taxon>
        <taxon>Metazoa</taxon>
        <taxon>Ecdysozoa</taxon>
        <taxon>Arthropoda</taxon>
        <taxon>Hexapoda</taxon>
        <taxon>Insecta</taxon>
        <taxon>Pterygota</taxon>
        <taxon>Neoptera</taxon>
        <taxon>Endopterygota</taxon>
        <taxon>Coleoptera</taxon>
        <taxon>Polyphaga</taxon>
        <taxon>Cucujiformia</taxon>
        <taxon>Chrysomeloidea</taxon>
        <taxon>Chrysomelidae</taxon>
        <taxon>Bruchinae</taxon>
        <taxon>Bruchini</taxon>
        <taxon>Acanthoscelides</taxon>
    </lineage>
</organism>
<sequence>MARLPAAFYGCLCPQFPEISLDRFLARTFPKHCPEDILDILTEAYLSEKTKLVSQASGVYTGLMRASKI</sequence>
<name>A0A9P0KML0_ACAOB</name>
<proteinExistence type="predicted"/>
<accession>A0A9P0KML0</accession>
<dbReference type="EMBL" id="CAKOFQ010006812">
    <property type="protein sequence ID" value="CAH1973640.1"/>
    <property type="molecule type" value="Genomic_DNA"/>
</dbReference>
<comment type="caution">
    <text evidence="1">The sequence shown here is derived from an EMBL/GenBank/DDBJ whole genome shotgun (WGS) entry which is preliminary data.</text>
</comment>
<evidence type="ECO:0000313" key="1">
    <source>
        <dbReference type="EMBL" id="CAH1973640.1"/>
    </source>
</evidence>
<evidence type="ECO:0000313" key="2">
    <source>
        <dbReference type="Proteomes" id="UP001152888"/>
    </source>
</evidence>
<protein>
    <submittedName>
        <fullName evidence="1">Uncharacterized protein</fullName>
    </submittedName>
</protein>
<dbReference type="AlphaFoldDB" id="A0A9P0KML0"/>
<keyword evidence="2" id="KW-1185">Reference proteome</keyword>
<gene>
    <name evidence="1" type="ORF">ACAOBT_LOCUS10672</name>
</gene>
<reference evidence="1" key="1">
    <citation type="submission" date="2022-03" db="EMBL/GenBank/DDBJ databases">
        <authorList>
            <person name="Sayadi A."/>
        </authorList>
    </citation>
    <scope>NUCLEOTIDE SEQUENCE</scope>
</reference>